<dbReference type="AlphaFoldDB" id="A0A1S8WKX7"/>
<protein>
    <submittedName>
        <fullName evidence="1">Uncharacterized protein</fullName>
    </submittedName>
</protein>
<accession>A0A1S8WKX7</accession>
<feature type="non-terminal residue" evidence="1">
    <location>
        <position position="85"/>
    </location>
</feature>
<dbReference type="EMBL" id="KV906232">
    <property type="protein sequence ID" value="OON15106.1"/>
    <property type="molecule type" value="Genomic_DNA"/>
</dbReference>
<dbReference type="Proteomes" id="UP000243686">
    <property type="component" value="Unassembled WGS sequence"/>
</dbReference>
<organism evidence="1 2">
    <name type="scientific">Opisthorchis viverrini</name>
    <name type="common">Southeast Asian liver fluke</name>
    <dbReference type="NCBI Taxonomy" id="6198"/>
    <lineage>
        <taxon>Eukaryota</taxon>
        <taxon>Metazoa</taxon>
        <taxon>Spiralia</taxon>
        <taxon>Lophotrochozoa</taxon>
        <taxon>Platyhelminthes</taxon>
        <taxon>Trematoda</taxon>
        <taxon>Digenea</taxon>
        <taxon>Opisthorchiida</taxon>
        <taxon>Opisthorchiata</taxon>
        <taxon>Opisthorchiidae</taxon>
        <taxon>Opisthorchis</taxon>
    </lineage>
</organism>
<sequence length="85" mass="9464">NRRDSQPLPSTFLAKFSHCLSDPSVPSCSATQWKYGGSDNAMLFKSGQEQSRCSGWVQTKDHHATKFADRAQVISSDRLSRFDVA</sequence>
<reference evidence="1 2" key="1">
    <citation type="submission" date="2015-03" db="EMBL/GenBank/DDBJ databases">
        <title>Draft genome of the nematode, Opisthorchis viverrini.</title>
        <authorList>
            <person name="Mitreva M."/>
        </authorList>
    </citation>
    <scope>NUCLEOTIDE SEQUENCE [LARGE SCALE GENOMIC DNA]</scope>
    <source>
        <strain evidence="1">Khon Kaen</strain>
    </source>
</reference>
<name>A0A1S8WKX7_OPIVI</name>
<keyword evidence="2" id="KW-1185">Reference proteome</keyword>
<evidence type="ECO:0000313" key="1">
    <source>
        <dbReference type="EMBL" id="OON15106.1"/>
    </source>
</evidence>
<proteinExistence type="predicted"/>
<gene>
    <name evidence="1" type="ORF">X801_09094</name>
</gene>
<evidence type="ECO:0000313" key="2">
    <source>
        <dbReference type="Proteomes" id="UP000243686"/>
    </source>
</evidence>
<feature type="non-terminal residue" evidence="1">
    <location>
        <position position="1"/>
    </location>
</feature>